<dbReference type="OrthoDB" id="9804277at2"/>
<dbReference type="Pfam" id="PF00795">
    <property type="entry name" value="CN_hydrolase"/>
    <property type="match status" value="1"/>
</dbReference>
<dbReference type="Proteomes" id="UP000033607">
    <property type="component" value="Unassembled WGS sequence"/>
</dbReference>
<dbReference type="Pfam" id="PF20154">
    <property type="entry name" value="LNT_N"/>
    <property type="match status" value="1"/>
</dbReference>
<evidence type="ECO:0000256" key="6">
    <source>
        <dbReference type="ARBA" id="ARBA00023136"/>
    </source>
</evidence>
<evidence type="ECO:0000313" key="10">
    <source>
        <dbReference type="EMBL" id="KKD38693.1"/>
    </source>
</evidence>
<dbReference type="CDD" id="cd07571">
    <property type="entry name" value="ALP_N-acyl_transferase"/>
    <property type="match status" value="1"/>
</dbReference>
<feature type="domain" description="CN hydrolase" evidence="9">
    <location>
        <begin position="260"/>
        <end position="504"/>
    </location>
</feature>
<gene>
    <name evidence="8" type="primary">lnt</name>
    <name evidence="10" type="ORF">WN50_07435</name>
</gene>
<dbReference type="InterPro" id="IPR004563">
    <property type="entry name" value="Apolipo_AcylTrfase"/>
</dbReference>
<evidence type="ECO:0000313" key="11">
    <source>
        <dbReference type="Proteomes" id="UP000033607"/>
    </source>
</evidence>
<organism evidence="10 11">
    <name type="scientific">Limnoraphis robusta CS-951</name>
    <dbReference type="NCBI Taxonomy" id="1637645"/>
    <lineage>
        <taxon>Bacteria</taxon>
        <taxon>Bacillati</taxon>
        <taxon>Cyanobacteriota</taxon>
        <taxon>Cyanophyceae</taxon>
        <taxon>Oscillatoriophycideae</taxon>
        <taxon>Oscillatoriales</taxon>
        <taxon>Sirenicapillariaceae</taxon>
        <taxon>Limnoraphis</taxon>
    </lineage>
</organism>
<comment type="similarity">
    <text evidence="8">Belongs to the CN hydrolase family. Apolipoprotein N-acyltransferase subfamily.</text>
</comment>
<dbReference type="GO" id="GO:0005886">
    <property type="term" value="C:plasma membrane"/>
    <property type="evidence" value="ECO:0007669"/>
    <property type="project" value="UniProtKB-SubCell"/>
</dbReference>
<feature type="transmembrane region" description="Helical" evidence="8">
    <location>
        <begin position="196"/>
        <end position="215"/>
    </location>
</feature>
<keyword evidence="7 8" id="KW-0012">Acyltransferase</keyword>
<feature type="transmembrane region" description="Helical" evidence="8">
    <location>
        <begin position="146"/>
        <end position="164"/>
    </location>
</feature>
<evidence type="ECO:0000256" key="5">
    <source>
        <dbReference type="ARBA" id="ARBA00022989"/>
    </source>
</evidence>
<evidence type="ECO:0000256" key="2">
    <source>
        <dbReference type="ARBA" id="ARBA00022475"/>
    </source>
</evidence>
<feature type="transmembrane region" description="Helical" evidence="8">
    <location>
        <begin position="517"/>
        <end position="536"/>
    </location>
</feature>
<accession>A0A0F5YIV1</accession>
<comment type="catalytic activity">
    <reaction evidence="8">
        <text>N-terminal S-1,2-diacyl-sn-glyceryl-L-cysteinyl-[lipoprotein] + a glycerophospholipid = N-acyl-S-1,2-diacyl-sn-glyceryl-L-cysteinyl-[lipoprotein] + a 2-acyl-sn-glycero-3-phospholipid + H(+)</text>
        <dbReference type="Rhea" id="RHEA:48228"/>
        <dbReference type="Rhea" id="RHEA-COMP:14681"/>
        <dbReference type="Rhea" id="RHEA-COMP:14684"/>
        <dbReference type="ChEBI" id="CHEBI:15378"/>
        <dbReference type="ChEBI" id="CHEBI:136912"/>
        <dbReference type="ChEBI" id="CHEBI:140656"/>
        <dbReference type="ChEBI" id="CHEBI:140657"/>
        <dbReference type="ChEBI" id="CHEBI:140660"/>
        <dbReference type="EC" id="2.3.1.269"/>
    </reaction>
</comment>
<sequence length="544" mass="60881">MLKNKGFKNLLEPESILEYWHQNYQLGRVLIAGVLMGLAAEPRGFWLLAWVALVPLWVRVIQSKSPKNSVLPFAIAWGVGYHGTVLFWITGVHPMTWLGVPWLASLAIALFCWIFITFWGVALVMSWAKILSIVSSKIADKNISSILTRVLVGTALWCGLEWFWSQGSLWWSSLSLTQSFGNLVILHLSQISGPNTVTAALIAVNGLIAEAWLLNTSKNRIETRTKITIYLLPILCFSLAHLVGFYLYSQPLESNPETALKIGIIQGNIPNKIKLYSEGWRQALQGYTTGYKTLADQGVDAVLTPETALPFLWKSPARNQSSFYQAILEKKVVAWVGSYGQEGNRISNSLFTVDGEGKLISQYDKVNLVPLGEFIPFESILGQFINRLSPLDAHLVKGKPDQQFKTPFGQAIVGICYDSTFARHFRRQAKTGGKFILTASNDSHYSAGMLAQHHAQDVMRAIETDRWTVRATNTGYSAEVDPHGKTLWISGIDTYELHIATIQPRATQTLYVRWGDWLTPVLLILSLIAIIFNRIFNKRSAIQN</sequence>
<reference evidence="10 11" key="1">
    <citation type="submission" date="2015-06" db="EMBL/GenBank/DDBJ databases">
        <title>Draft genome assembly of filamentous brackish cyanobacterium Limnoraphis robusta strain CS-951.</title>
        <authorList>
            <person name="Willis A."/>
            <person name="Parks M."/>
            <person name="Burford M.A."/>
        </authorList>
    </citation>
    <scope>NUCLEOTIDE SEQUENCE [LARGE SCALE GENOMIC DNA]</scope>
    <source>
        <strain evidence="10 11">CS-951</strain>
    </source>
</reference>
<evidence type="ECO:0000259" key="9">
    <source>
        <dbReference type="PROSITE" id="PS50263"/>
    </source>
</evidence>
<dbReference type="HAMAP" id="MF_01148">
    <property type="entry name" value="Lnt"/>
    <property type="match status" value="1"/>
</dbReference>
<dbReference type="GO" id="GO:0042158">
    <property type="term" value="P:lipoprotein biosynthetic process"/>
    <property type="evidence" value="ECO:0007669"/>
    <property type="project" value="UniProtKB-UniRule"/>
</dbReference>
<keyword evidence="5 8" id="KW-1133">Transmembrane helix</keyword>
<dbReference type="Gene3D" id="3.60.110.10">
    <property type="entry name" value="Carbon-nitrogen hydrolase"/>
    <property type="match status" value="1"/>
</dbReference>
<keyword evidence="4 8" id="KW-0812">Transmembrane</keyword>
<dbReference type="InterPro" id="IPR045378">
    <property type="entry name" value="LNT_N"/>
</dbReference>
<comment type="function">
    <text evidence="8">Catalyzes the phospholipid dependent N-acylation of the N-terminal cysteine of apolipoprotein, the last step in lipoprotein maturation.</text>
</comment>
<dbReference type="InterPro" id="IPR036526">
    <property type="entry name" value="C-N_Hydrolase_sf"/>
</dbReference>
<dbReference type="EMBL" id="LATL02000197">
    <property type="protein sequence ID" value="KKD38693.1"/>
    <property type="molecule type" value="Genomic_DNA"/>
</dbReference>
<keyword evidence="3 8" id="KW-0808">Transferase</keyword>
<name>A0A0F5YIV1_9CYAN</name>
<dbReference type="InterPro" id="IPR003010">
    <property type="entry name" value="C-N_Hydrolase"/>
</dbReference>
<protein>
    <recommendedName>
        <fullName evidence="8">Apolipoprotein N-acyltransferase</fullName>
        <shortName evidence="8">ALP N-acyltransferase</shortName>
        <ecNumber evidence="8">2.3.1.269</ecNumber>
    </recommendedName>
</protein>
<dbReference type="PANTHER" id="PTHR38686:SF1">
    <property type="entry name" value="APOLIPOPROTEIN N-ACYLTRANSFERASE"/>
    <property type="match status" value="1"/>
</dbReference>
<feature type="transmembrane region" description="Helical" evidence="8">
    <location>
        <begin position="29"/>
        <end position="58"/>
    </location>
</feature>
<evidence type="ECO:0000256" key="4">
    <source>
        <dbReference type="ARBA" id="ARBA00022692"/>
    </source>
</evidence>
<keyword evidence="6 8" id="KW-0472">Membrane</keyword>
<feature type="transmembrane region" description="Helical" evidence="8">
    <location>
        <begin position="70"/>
        <end position="90"/>
    </location>
</feature>
<evidence type="ECO:0000256" key="3">
    <source>
        <dbReference type="ARBA" id="ARBA00022679"/>
    </source>
</evidence>
<dbReference type="PATRIC" id="fig|1637645.4.peg.3910"/>
<dbReference type="GO" id="GO:0016410">
    <property type="term" value="F:N-acyltransferase activity"/>
    <property type="evidence" value="ECO:0007669"/>
    <property type="project" value="UniProtKB-UniRule"/>
</dbReference>
<evidence type="ECO:0000256" key="7">
    <source>
        <dbReference type="ARBA" id="ARBA00023315"/>
    </source>
</evidence>
<dbReference type="EC" id="2.3.1.269" evidence="8"/>
<keyword evidence="2 8" id="KW-1003">Cell membrane</keyword>
<comment type="caution">
    <text evidence="10">The sequence shown here is derived from an EMBL/GenBank/DDBJ whole genome shotgun (WGS) entry which is preliminary data.</text>
</comment>
<evidence type="ECO:0000256" key="1">
    <source>
        <dbReference type="ARBA" id="ARBA00004651"/>
    </source>
</evidence>
<dbReference type="UniPathway" id="UPA00666"/>
<comment type="pathway">
    <text evidence="8">Protein modification; lipoprotein biosynthesis (N-acyl transfer).</text>
</comment>
<dbReference type="PANTHER" id="PTHR38686">
    <property type="entry name" value="APOLIPOPROTEIN N-ACYLTRANSFERASE"/>
    <property type="match status" value="1"/>
</dbReference>
<dbReference type="SUPFAM" id="SSF56317">
    <property type="entry name" value="Carbon-nitrogen hydrolase"/>
    <property type="match status" value="1"/>
</dbReference>
<feature type="transmembrane region" description="Helical" evidence="8">
    <location>
        <begin position="102"/>
        <end position="125"/>
    </location>
</feature>
<dbReference type="NCBIfam" id="TIGR00546">
    <property type="entry name" value="lnt"/>
    <property type="match status" value="1"/>
</dbReference>
<comment type="subcellular location">
    <subcellularLocation>
        <location evidence="1 8">Cell membrane</location>
        <topology evidence="1 8">Multi-pass membrane protein</topology>
    </subcellularLocation>
</comment>
<proteinExistence type="inferred from homology"/>
<dbReference type="PROSITE" id="PS50263">
    <property type="entry name" value="CN_HYDROLASE"/>
    <property type="match status" value="1"/>
</dbReference>
<dbReference type="AlphaFoldDB" id="A0A0F5YIV1"/>
<evidence type="ECO:0000256" key="8">
    <source>
        <dbReference type="HAMAP-Rule" id="MF_01148"/>
    </source>
</evidence>
<feature type="transmembrane region" description="Helical" evidence="8">
    <location>
        <begin position="227"/>
        <end position="248"/>
    </location>
</feature>